<feature type="chain" id="PRO_5019199364" evidence="5">
    <location>
        <begin position="23"/>
        <end position="448"/>
    </location>
</feature>
<evidence type="ECO:0000259" key="6">
    <source>
        <dbReference type="PROSITE" id="PS51352"/>
    </source>
</evidence>
<dbReference type="PROSITE" id="PS51257">
    <property type="entry name" value="PROKAR_LIPOPROTEIN"/>
    <property type="match status" value="1"/>
</dbReference>
<evidence type="ECO:0000256" key="4">
    <source>
        <dbReference type="ARBA" id="ARBA00023284"/>
    </source>
</evidence>
<dbReference type="InterPro" id="IPR036249">
    <property type="entry name" value="Thioredoxin-like_sf"/>
</dbReference>
<keyword evidence="4" id="KW-0676">Redox-active center</keyword>
<sequence>MRSKLTILAMMFIALVSCNTGSETSVSFHVEDTQLYPEAVLMTKDSIYKQALTSNNSTTFTLPEKFEPAYGAMFFGQKHVLLYIEPGKSFDLSVKMEGEKAIPTFSGDGAKKNQYLNNTDFSFTPDYKLNETEFAASLDKQLEKFEKNLAAQGFDNYFNNLEKKRLKYTVFSNLLEYRSAHLYAIENFEYQYPDAYFNKLAEVFTEDEDMLGMSVYQEYMKKMVSYITINNMPEFDDFLYIKEQLNYVCQHFKNLVVAEFMVDYIISEYITREGIGKLEELAPIYKAKVNTPKKITAFNELCDKWHKIAPGQPSPSFTYKDINGKEVHLSDFVGKYVYIDNWATWCGPCRREQPMLKKLEERFAGKNICFVSVSCDQDKSAWEKVVKEEKLEGIQLYAGAFDPFMDAYMITAIPHFILIDREGKVINAKMSRPSDPETVKFLDALEGL</sequence>
<dbReference type="AlphaFoldDB" id="A0A412WVX4"/>
<evidence type="ECO:0000256" key="5">
    <source>
        <dbReference type="SAM" id="SignalP"/>
    </source>
</evidence>
<keyword evidence="2" id="KW-0201">Cytochrome c-type biogenesis</keyword>
<protein>
    <submittedName>
        <fullName evidence="7">TlpA family protein disulfide reductase</fullName>
    </submittedName>
</protein>
<evidence type="ECO:0000313" key="7">
    <source>
        <dbReference type="EMBL" id="RGV31550.1"/>
    </source>
</evidence>
<evidence type="ECO:0000256" key="3">
    <source>
        <dbReference type="ARBA" id="ARBA00023157"/>
    </source>
</evidence>
<dbReference type="InterPro" id="IPR013766">
    <property type="entry name" value="Thioredoxin_domain"/>
</dbReference>
<dbReference type="InterPro" id="IPR013740">
    <property type="entry name" value="Redoxin"/>
</dbReference>
<gene>
    <name evidence="7" type="ORF">DWW18_17160</name>
</gene>
<keyword evidence="5" id="KW-0732">Signal</keyword>
<dbReference type="GO" id="GO:0030313">
    <property type="term" value="C:cell envelope"/>
    <property type="evidence" value="ECO:0007669"/>
    <property type="project" value="UniProtKB-SubCell"/>
</dbReference>
<dbReference type="RefSeq" id="WP_118261319.1">
    <property type="nucleotide sequence ID" value="NZ_CALBWO010000063.1"/>
</dbReference>
<feature type="domain" description="Thioredoxin" evidence="6">
    <location>
        <begin position="308"/>
        <end position="448"/>
    </location>
</feature>
<dbReference type="GO" id="GO:0016491">
    <property type="term" value="F:oxidoreductase activity"/>
    <property type="evidence" value="ECO:0007669"/>
    <property type="project" value="InterPro"/>
</dbReference>
<dbReference type="GO" id="GO:0017004">
    <property type="term" value="P:cytochrome complex assembly"/>
    <property type="evidence" value="ECO:0007669"/>
    <property type="project" value="UniProtKB-KW"/>
</dbReference>
<evidence type="ECO:0000256" key="2">
    <source>
        <dbReference type="ARBA" id="ARBA00022748"/>
    </source>
</evidence>
<dbReference type="PANTHER" id="PTHR42852">
    <property type="entry name" value="THIOL:DISULFIDE INTERCHANGE PROTEIN DSBE"/>
    <property type="match status" value="1"/>
</dbReference>
<dbReference type="Proteomes" id="UP000283589">
    <property type="component" value="Unassembled WGS sequence"/>
</dbReference>
<accession>A0A412WVX4</accession>
<dbReference type="PANTHER" id="PTHR42852:SF6">
    <property type="entry name" value="THIOL:DISULFIDE INTERCHANGE PROTEIN DSBE"/>
    <property type="match status" value="1"/>
</dbReference>
<dbReference type="PROSITE" id="PS51352">
    <property type="entry name" value="THIOREDOXIN_2"/>
    <property type="match status" value="1"/>
</dbReference>
<feature type="signal peptide" evidence="5">
    <location>
        <begin position="1"/>
        <end position="22"/>
    </location>
</feature>
<dbReference type="CDD" id="cd02966">
    <property type="entry name" value="TlpA_like_family"/>
    <property type="match status" value="1"/>
</dbReference>
<dbReference type="STRING" id="1121130.GCA_000519105_03294"/>
<proteinExistence type="predicted"/>
<comment type="caution">
    <text evidence="7">The sequence shown here is derived from an EMBL/GenBank/DDBJ whole genome shotgun (WGS) entry which is preliminary data.</text>
</comment>
<keyword evidence="3" id="KW-1015">Disulfide bond</keyword>
<comment type="subcellular location">
    <subcellularLocation>
        <location evidence="1">Cell envelope</location>
    </subcellularLocation>
</comment>
<dbReference type="InterPro" id="IPR050553">
    <property type="entry name" value="Thioredoxin_ResA/DsbE_sf"/>
</dbReference>
<name>A0A412WVX4_9BACT</name>
<evidence type="ECO:0000256" key="1">
    <source>
        <dbReference type="ARBA" id="ARBA00004196"/>
    </source>
</evidence>
<dbReference type="SUPFAM" id="SSF52833">
    <property type="entry name" value="Thioredoxin-like"/>
    <property type="match status" value="1"/>
</dbReference>
<dbReference type="Pfam" id="PF08534">
    <property type="entry name" value="Redoxin"/>
    <property type="match status" value="1"/>
</dbReference>
<evidence type="ECO:0000313" key="8">
    <source>
        <dbReference type="Proteomes" id="UP000283589"/>
    </source>
</evidence>
<dbReference type="Gene3D" id="3.40.30.10">
    <property type="entry name" value="Glutaredoxin"/>
    <property type="match status" value="1"/>
</dbReference>
<organism evidence="7 8">
    <name type="scientific">Butyricimonas virosa</name>
    <dbReference type="NCBI Taxonomy" id="544645"/>
    <lineage>
        <taxon>Bacteria</taxon>
        <taxon>Pseudomonadati</taxon>
        <taxon>Bacteroidota</taxon>
        <taxon>Bacteroidia</taxon>
        <taxon>Bacteroidales</taxon>
        <taxon>Odoribacteraceae</taxon>
        <taxon>Butyricimonas</taxon>
    </lineage>
</organism>
<reference evidence="7 8" key="1">
    <citation type="submission" date="2018-08" db="EMBL/GenBank/DDBJ databases">
        <title>A genome reference for cultivated species of the human gut microbiota.</title>
        <authorList>
            <person name="Zou Y."/>
            <person name="Xue W."/>
            <person name="Luo G."/>
        </authorList>
    </citation>
    <scope>NUCLEOTIDE SEQUENCE [LARGE SCALE GENOMIC DNA]</scope>
    <source>
        <strain evidence="7 8">AF14-49</strain>
    </source>
</reference>
<dbReference type="EMBL" id="QRZA01000031">
    <property type="protein sequence ID" value="RGV31550.1"/>
    <property type="molecule type" value="Genomic_DNA"/>
</dbReference>